<keyword evidence="1" id="KW-0238">DNA-binding</keyword>
<name>A0A4V0NHF3_SORCE</name>
<gene>
    <name evidence="3" type="ORF">SOCE836_086800</name>
</gene>
<organism evidence="3 4">
    <name type="scientific">Sorangium cellulosum</name>
    <name type="common">Polyangium cellulosum</name>
    <dbReference type="NCBI Taxonomy" id="56"/>
    <lineage>
        <taxon>Bacteria</taxon>
        <taxon>Pseudomonadati</taxon>
        <taxon>Myxococcota</taxon>
        <taxon>Polyangia</taxon>
        <taxon>Polyangiales</taxon>
        <taxon>Polyangiaceae</taxon>
        <taxon>Sorangium</taxon>
    </lineage>
</organism>
<evidence type="ECO:0000259" key="2">
    <source>
        <dbReference type="PROSITE" id="PS50943"/>
    </source>
</evidence>
<dbReference type="EMBL" id="CP012672">
    <property type="protein sequence ID" value="AUX36472.1"/>
    <property type="molecule type" value="Genomic_DNA"/>
</dbReference>
<dbReference type="Gene3D" id="1.10.260.40">
    <property type="entry name" value="lambda repressor-like DNA-binding domains"/>
    <property type="match status" value="1"/>
</dbReference>
<dbReference type="RefSeq" id="WP_129579292.1">
    <property type="nucleotide sequence ID" value="NZ_CP012672.1"/>
</dbReference>
<dbReference type="InterPro" id="IPR011051">
    <property type="entry name" value="RmlC_Cupin_sf"/>
</dbReference>
<dbReference type="AlphaFoldDB" id="A0A4V0NHF3"/>
<dbReference type="InterPro" id="IPR013096">
    <property type="entry name" value="Cupin_2"/>
</dbReference>
<dbReference type="Pfam" id="PF01381">
    <property type="entry name" value="HTH_3"/>
    <property type="match status" value="1"/>
</dbReference>
<dbReference type="Proteomes" id="UP000295497">
    <property type="component" value="Chromosome"/>
</dbReference>
<feature type="domain" description="HTH cro/C1-type" evidence="2">
    <location>
        <begin position="60"/>
        <end position="114"/>
    </location>
</feature>
<evidence type="ECO:0000256" key="1">
    <source>
        <dbReference type="ARBA" id="ARBA00023125"/>
    </source>
</evidence>
<dbReference type="InterPro" id="IPR050807">
    <property type="entry name" value="TransReg_Diox_bact_type"/>
</dbReference>
<dbReference type="CDD" id="cd02209">
    <property type="entry name" value="cupin_XRE_C"/>
    <property type="match status" value="1"/>
</dbReference>
<dbReference type="Pfam" id="PF07883">
    <property type="entry name" value="Cupin_2"/>
    <property type="match status" value="1"/>
</dbReference>
<dbReference type="PANTHER" id="PTHR46797:SF1">
    <property type="entry name" value="METHYLPHOSPHONATE SYNTHASE"/>
    <property type="match status" value="1"/>
</dbReference>
<dbReference type="SMART" id="SM00530">
    <property type="entry name" value="HTH_XRE"/>
    <property type="match status" value="1"/>
</dbReference>
<protein>
    <submittedName>
        <fullName evidence="3">XRE family transcriptional regulator</fullName>
    </submittedName>
</protein>
<reference evidence="3 4" key="1">
    <citation type="submission" date="2015-09" db="EMBL/GenBank/DDBJ databases">
        <title>Sorangium comparison.</title>
        <authorList>
            <person name="Zaburannyi N."/>
            <person name="Bunk B."/>
            <person name="Overmann J."/>
            <person name="Mueller R."/>
        </authorList>
    </citation>
    <scope>NUCLEOTIDE SEQUENCE [LARGE SCALE GENOMIC DNA]</scope>
    <source>
        <strain evidence="3 4">So ce836</strain>
    </source>
</reference>
<dbReference type="PROSITE" id="PS50943">
    <property type="entry name" value="HTH_CROC1"/>
    <property type="match status" value="1"/>
</dbReference>
<sequence length="236" mass="25693">MRSVRQNSDLPPVSGALPVALDVQQAKPGARDPELDESWTYEVAHPDSPADLTAVVGENLRRLRTRRGLSLERLSRVSGVSRAMLGQVELGRSAPTINVVWKIARALGVPFSALVSNRSSSGPMLLRGDRAKRLTSHDGKFTSRALFPFDAPRTVEFYELHLAPLGIENADPHPPGTMENIVVSQGTVEISVDGQRFLLATGDALVFQADVPHVYRNPANVDSLMYLVMTYSLSAP</sequence>
<dbReference type="InterPro" id="IPR001387">
    <property type="entry name" value="Cro/C1-type_HTH"/>
</dbReference>
<dbReference type="SUPFAM" id="SSF47413">
    <property type="entry name" value="lambda repressor-like DNA-binding domains"/>
    <property type="match status" value="1"/>
</dbReference>
<dbReference type="InterPro" id="IPR014710">
    <property type="entry name" value="RmlC-like_jellyroll"/>
</dbReference>
<dbReference type="CDD" id="cd00093">
    <property type="entry name" value="HTH_XRE"/>
    <property type="match status" value="1"/>
</dbReference>
<evidence type="ECO:0000313" key="3">
    <source>
        <dbReference type="EMBL" id="AUX36472.1"/>
    </source>
</evidence>
<dbReference type="GO" id="GO:0005829">
    <property type="term" value="C:cytosol"/>
    <property type="evidence" value="ECO:0007669"/>
    <property type="project" value="TreeGrafter"/>
</dbReference>
<dbReference type="SUPFAM" id="SSF51182">
    <property type="entry name" value="RmlC-like cupins"/>
    <property type="match status" value="1"/>
</dbReference>
<evidence type="ECO:0000313" key="4">
    <source>
        <dbReference type="Proteomes" id="UP000295497"/>
    </source>
</evidence>
<proteinExistence type="predicted"/>
<accession>A0A4V0NHF3</accession>
<dbReference type="GO" id="GO:0003700">
    <property type="term" value="F:DNA-binding transcription factor activity"/>
    <property type="evidence" value="ECO:0007669"/>
    <property type="project" value="TreeGrafter"/>
</dbReference>
<dbReference type="InterPro" id="IPR010982">
    <property type="entry name" value="Lambda_DNA-bd_dom_sf"/>
</dbReference>
<dbReference type="GO" id="GO:0003677">
    <property type="term" value="F:DNA binding"/>
    <property type="evidence" value="ECO:0007669"/>
    <property type="project" value="UniProtKB-KW"/>
</dbReference>
<dbReference type="Gene3D" id="2.60.120.10">
    <property type="entry name" value="Jelly Rolls"/>
    <property type="match status" value="1"/>
</dbReference>
<dbReference type="PANTHER" id="PTHR46797">
    <property type="entry name" value="HTH-TYPE TRANSCRIPTIONAL REGULATOR"/>
    <property type="match status" value="1"/>
</dbReference>